<dbReference type="InterPro" id="IPR029045">
    <property type="entry name" value="ClpP/crotonase-like_dom_sf"/>
</dbReference>
<sequence>MTDSLLLTYDRLGVGRITLNRPEVHNAFNEDLINALDEAIDSLACNAAVRVVVMAGNGKSFSAGADLNWMKRTADYDFAENSIDALRFGEMLGRLASMPKPVVGVIQGPAYGGGVGLVAACDIVIASEAAAFMLSEVKLGLIPAVISPYVVRAIGARQARRYFLSAERIDPATARVLGLVHEVVADGELEAAADAMITRLLKNSPAAMAASKDLIDAVSDRPTDRAVIKDTAQRIAEARASADGREGIAAFLEKRKPVWPEQG</sequence>
<reference evidence="2" key="1">
    <citation type="submission" date="2016-12" db="EMBL/GenBank/DDBJ databases">
        <title>Arsenic respiratory pathways in the anoxic pelagic waters of the Pacific Ocean.</title>
        <authorList>
            <person name="Saunders J.K."/>
            <person name="Fuchsman C.A."/>
            <person name="McKay C."/>
            <person name="Rocap G."/>
        </authorList>
    </citation>
    <scope>NUCLEOTIDE SEQUENCE</scope>
</reference>
<dbReference type="CDD" id="cd06558">
    <property type="entry name" value="crotonase-like"/>
    <property type="match status" value="1"/>
</dbReference>
<comment type="similarity">
    <text evidence="1">Belongs to the enoyl-CoA hydratase/isomerase family.</text>
</comment>
<dbReference type="PANTHER" id="PTHR42964:SF1">
    <property type="entry name" value="POLYKETIDE BIOSYNTHESIS ENOYL-COA HYDRATASE PKSH-RELATED"/>
    <property type="match status" value="1"/>
</dbReference>
<dbReference type="EMBL" id="KY400105">
    <property type="protein sequence ID" value="ART90547.1"/>
    <property type="molecule type" value="Genomic_DNA"/>
</dbReference>
<keyword evidence="2" id="KW-0413">Isomerase</keyword>
<dbReference type="Pfam" id="PF00378">
    <property type="entry name" value="ECH_1"/>
    <property type="match status" value="1"/>
</dbReference>
<evidence type="ECO:0000256" key="1">
    <source>
        <dbReference type="ARBA" id="ARBA00005254"/>
    </source>
</evidence>
<organism evidence="2">
    <name type="scientific">uncultured Pseudomonadota bacterium</name>
    <dbReference type="NCBI Taxonomy" id="153809"/>
    <lineage>
        <taxon>Bacteria</taxon>
        <taxon>Pseudomonadati</taxon>
        <taxon>Pseudomonadota</taxon>
        <taxon>environmental samples</taxon>
    </lineage>
</organism>
<dbReference type="InterPro" id="IPR014748">
    <property type="entry name" value="Enoyl-CoA_hydra_C"/>
</dbReference>
<evidence type="ECO:0000313" key="2">
    <source>
        <dbReference type="EMBL" id="ART90547.1"/>
    </source>
</evidence>
<protein>
    <submittedName>
        <fullName evidence="2">Enoyl-CoA hydratase/isomerase</fullName>
    </submittedName>
</protein>
<dbReference type="Gene3D" id="3.90.226.10">
    <property type="entry name" value="2-enoyl-CoA Hydratase, Chain A, domain 1"/>
    <property type="match status" value="1"/>
</dbReference>
<dbReference type="GO" id="GO:0008300">
    <property type="term" value="P:isoprenoid catabolic process"/>
    <property type="evidence" value="ECO:0007669"/>
    <property type="project" value="TreeGrafter"/>
</dbReference>
<dbReference type="PANTHER" id="PTHR42964">
    <property type="entry name" value="ENOYL-COA HYDRATASE"/>
    <property type="match status" value="1"/>
</dbReference>
<dbReference type="InterPro" id="IPR051683">
    <property type="entry name" value="Enoyl-CoA_Hydratase/Isomerase"/>
</dbReference>
<name>A0A2P0QJB1_9PROT</name>
<accession>A0A2P0QJB1</accession>
<dbReference type="Gene3D" id="1.10.12.10">
    <property type="entry name" value="Lyase 2-enoyl-coa Hydratase, Chain A, domain 2"/>
    <property type="match status" value="1"/>
</dbReference>
<proteinExistence type="inferred from homology"/>
<dbReference type="InterPro" id="IPR001753">
    <property type="entry name" value="Enoyl-CoA_hydra/iso"/>
</dbReference>
<dbReference type="GO" id="GO:0016853">
    <property type="term" value="F:isomerase activity"/>
    <property type="evidence" value="ECO:0007669"/>
    <property type="project" value="UniProtKB-KW"/>
</dbReference>
<dbReference type="SUPFAM" id="SSF52096">
    <property type="entry name" value="ClpP/crotonase"/>
    <property type="match status" value="1"/>
</dbReference>
<dbReference type="AlphaFoldDB" id="A0A2P0QJB1"/>